<dbReference type="SMART" id="SM00184">
    <property type="entry name" value="RING"/>
    <property type="match status" value="1"/>
</dbReference>
<dbReference type="RefSeq" id="XP_060337953.1">
    <property type="nucleotide sequence ID" value="XM_060467038.1"/>
</dbReference>
<dbReference type="GO" id="GO:0000209">
    <property type="term" value="P:protein polyubiquitination"/>
    <property type="evidence" value="ECO:0007669"/>
    <property type="project" value="InterPro"/>
</dbReference>
<keyword evidence="2 5" id="KW-0479">Metal-binding</keyword>
<dbReference type="Proteomes" id="UP001175211">
    <property type="component" value="Unassembled WGS sequence"/>
</dbReference>
<dbReference type="InterPro" id="IPR018957">
    <property type="entry name" value="Znf_C3HC4_RING-type"/>
</dbReference>
<proteinExistence type="predicted"/>
<dbReference type="SUPFAM" id="SSF57850">
    <property type="entry name" value="RING/U-box"/>
    <property type="match status" value="1"/>
</dbReference>
<organism evidence="9 10">
    <name type="scientific">Armillaria tabescens</name>
    <name type="common">Ringless honey mushroom</name>
    <name type="synonym">Agaricus tabescens</name>
    <dbReference type="NCBI Taxonomy" id="1929756"/>
    <lineage>
        <taxon>Eukaryota</taxon>
        <taxon>Fungi</taxon>
        <taxon>Dikarya</taxon>
        <taxon>Basidiomycota</taxon>
        <taxon>Agaricomycotina</taxon>
        <taxon>Agaricomycetes</taxon>
        <taxon>Agaricomycetidae</taxon>
        <taxon>Agaricales</taxon>
        <taxon>Marasmiineae</taxon>
        <taxon>Physalacriaceae</taxon>
        <taxon>Desarmillaria</taxon>
    </lineage>
</organism>
<accession>A0AA39NKM9</accession>
<protein>
    <recommendedName>
        <fullName evidence="11">RING-type E3 ubiquitin transferase</fullName>
    </recommendedName>
</protein>
<dbReference type="PROSITE" id="PS00518">
    <property type="entry name" value="ZF_RING_1"/>
    <property type="match status" value="1"/>
</dbReference>
<evidence type="ECO:0008006" key="11">
    <source>
        <dbReference type="Google" id="ProtNLM"/>
    </source>
</evidence>
<dbReference type="InterPro" id="IPR013083">
    <property type="entry name" value="Znf_RING/FYVE/PHD"/>
</dbReference>
<dbReference type="Pfam" id="PF14608">
    <property type="entry name" value="zf-CCCH_2"/>
    <property type="match status" value="2"/>
</dbReference>
<dbReference type="InterPro" id="IPR017907">
    <property type="entry name" value="Znf_RING_CS"/>
</dbReference>
<gene>
    <name evidence="9" type="ORF">EV420DRAFT_1260957</name>
    <name evidence="8" type="ORF">EV420DRAFT_1271047</name>
</gene>
<keyword evidence="4 5" id="KW-0862">Zinc</keyword>
<dbReference type="PROSITE" id="PS50089">
    <property type="entry name" value="ZF_RING_2"/>
    <property type="match status" value="1"/>
</dbReference>
<evidence type="ECO:0000313" key="8">
    <source>
        <dbReference type="EMBL" id="KAK0457635.1"/>
    </source>
</evidence>
<evidence type="ECO:0000256" key="3">
    <source>
        <dbReference type="ARBA" id="ARBA00022771"/>
    </source>
</evidence>
<feature type="domain" description="C3H1-type" evidence="7">
    <location>
        <begin position="164"/>
        <end position="199"/>
    </location>
</feature>
<dbReference type="InterPro" id="IPR036855">
    <property type="entry name" value="Znf_CCCH_sf"/>
</dbReference>
<dbReference type="GO" id="GO:0061630">
    <property type="term" value="F:ubiquitin protein ligase activity"/>
    <property type="evidence" value="ECO:0007669"/>
    <property type="project" value="InterPro"/>
</dbReference>
<dbReference type="Gene3D" id="4.10.1000.10">
    <property type="entry name" value="Zinc finger, CCCH-type"/>
    <property type="match status" value="1"/>
</dbReference>
<dbReference type="PANTHER" id="PTHR11224:SF10">
    <property type="entry name" value="IP09428P-RELATED"/>
    <property type="match status" value="1"/>
</dbReference>
<keyword evidence="3 5" id="KW-0863">Zinc-finger</keyword>
<dbReference type="EMBL" id="JAUEPS010000020">
    <property type="protein sequence ID" value="KAK0457635.1"/>
    <property type="molecule type" value="Genomic_DNA"/>
</dbReference>
<dbReference type="PANTHER" id="PTHR11224">
    <property type="entry name" value="MAKORIN-RELATED"/>
    <property type="match status" value="1"/>
</dbReference>
<dbReference type="Gene3D" id="3.30.40.10">
    <property type="entry name" value="Zinc/RING finger domain, C3HC4 (zinc finger)"/>
    <property type="match status" value="1"/>
</dbReference>
<comment type="caution">
    <text evidence="9">The sequence shown here is derived from an EMBL/GenBank/DDBJ whole genome shotgun (WGS) entry which is preliminary data.</text>
</comment>
<reference evidence="9" key="1">
    <citation type="submission" date="2023-06" db="EMBL/GenBank/DDBJ databases">
        <authorList>
            <consortium name="Lawrence Berkeley National Laboratory"/>
            <person name="Ahrendt S."/>
            <person name="Sahu N."/>
            <person name="Indic B."/>
            <person name="Wong-Bajracharya J."/>
            <person name="Merenyi Z."/>
            <person name="Ke H.-M."/>
            <person name="Monk M."/>
            <person name="Kocsube S."/>
            <person name="Drula E."/>
            <person name="Lipzen A."/>
            <person name="Balint B."/>
            <person name="Henrissat B."/>
            <person name="Andreopoulos B."/>
            <person name="Martin F.M."/>
            <person name="Harder C.B."/>
            <person name="Rigling D."/>
            <person name="Ford K.L."/>
            <person name="Foster G.D."/>
            <person name="Pangilinan J."/>
            <person name="Papanicolaou A."/>
            <person name="Barry K."/>
            <person name="LaButti K."/>
            <person name="Viragh M."/>
            <person name="Koriabine M."/>
            <person name="Yan M."/>
            <person name="Riley R."/>
            <person name="Champramary S."/>
            <person name="Plett K.L."/>
            <person name="Tsai I.J."/>
            <person name="Slot J."/>
            <person name="Sipos G."/>
            <person name="Plett J."/>
            <person name="Nagy L.G."/>
            <person name="Grigoriev I.V."/>
        </authorList>
    </citation>
    <scope>NUCLEOTIDE SEQUENCE</scope>
    <source>
        <strain evidence="9">CCBAS 213</strain>
    </source>
</reference>
<dbReference type="SUPFAM" id="SSF90229">
    <property type="entry name" value="CCCH zinc finger"/>
    <property type="match status" value="2"/>
</dbReference>
<evidence type="ECO:0000256" key="2">
    <source>
        <dbReference type="ARBA" id="ARBA00022723"/>
    </source>
</evidence>
<dbReference type="InterPro" id="IPR000571">
    <property type="entry name" value="Znf_CCCH"/>
</dbReference>
<dbReference type="Pfam" id="PF00642">
    <property type="entry name" value="zf-CCCH"/>
    <property type="match status" value="1"/>
</dbReference>
<evidence type="ECO:0000256" key="1">
    <source>
        <dbReference type="ARBA" id="ARBA00022679"/>
    </source>
</evidence>
<evidence type="ECO:0000313" key="9">
    <source>
        <dbReference type="EMBL" id="KAK0467361.1"/>
    </source>
</evidence>
<name>A0AA39NKM9_ARMTA</name>
<sequence>MDRPVTSKSRGICKYYKEPRGCFAGNKCKFLHDEPNTRSLTPYDQAKTCRFYAQGFCKRGDKCWFKHTARPRSPGLEDEDEPCSICFEQPVTYGLLMGCSHVFCISCIKQWRDSSKQNRDPGPSKVTKQCPMCRAPSAYITPSSIFYKNEDPRKEKIIISYKESMARVPCRYFQASKMEDATNPFCPFGKDCFYQHLNEDGTPHVFTQGVDMCMRVRHVVRSSD</sequence>
<dbReference type="EMBL" id="JAUEPS010000003">
    <property type="protein sequence ID" value="KAK0467361.1"/>
    <property type="molecule type" value="Genomic_DNA"/>
</dbReference>
<feature type="domain" description="C3H1-type" evidence="7">
    <location>
        <begin position="43"/>
        <end position="70"/>
    </location>
</feature>
<evidence type="ECO:0000256" key="4">
    <source>
        <dbReference type="ARBA" id="ARBA00022833"/>
    </source>
</evidence>
<dbReference type="GeneID" id="85350586"/>
<dbReference type="InterPro" id="IPR001841">
    <property type="entry name" value="Znf_RING"/>
</dbReference>
<feature type="domain" description="RING-type" evidence="6">
    <location>
        <begin position="83"/>
        <end position="134"/>
    </location>
</feature>
<dbReference type="SMART" id="SM00356">
    <property type="entry name" value="ZnF_C3H1"/>
    <property type="match status" value="3"/>
</dbReference>
<feature type="zinc finger region" description="C3H1-type" evidence="5">
    <location>
        <begin position="43"/>
        <end position="70"/>
    </location>
</feature>
<keyword evidence="1" id="KW-0808">Transferase</keyword>
<evidence type="ECO:0000256" key="5">
    <source>
        <dbReference type="PROSITE-ProRule" id="PRU00723"/>
    </source>
</evidence>
<dbReference type="GO" id="GO:0008270">
    <property type="term" value="F:zinc ion binding"/>
    <property type="evidence" value="ECO:0007669"/>
    <property type="project" value="UniProtKB-KW"/>
</dbReference>
<dbReference type="PROSITE" id="PS50103">
    <property type="entry name" value="ZF_C3H1"/>
    <property type="match status" value="3"/>
</dbReference>
<dbReference type="InterPro" id="IPR045072">
    <property type="entry name" value="MKRN-like"/>
</dbReference>
<dbReference type="Pfam" id="PF00097">
    <property type="entry name" value="zf-C3HC4"/>
    <property type="match status" value="1"/>
</dbReference>
<feature type="zinc finger region" description="C3H1-type" evidence="5">
    <location>
        <begin position="164"/>
        <end position="199"/>
    </location>
</feature>
<feature type="zinc finger region" description="C3H1-type" evidence="5">
    <location>
        <begin position="7"/>
        <end position="35"/>
    </location>
</feature>
<dbReference type="AlphaFoldDB" id="A0AA39NKM9"/>
<evidence type="ECO:0000259" key="7">
    <source>
        <dbReference type="PROSITE" id="PS50103"/>
    </source>
</evidence>
<keyword evidence="10" id="KW-1185">Reference proteome</keyword>
<evidence type="ECO:0000259" key="6">
    <source>
        <dbReference type="PROSITE" id="PS50089"/>
    </source>
</evidence>
<evidence type="ECO:0000313" key="10">
    <source>
        <dbReference type="Proteomes" id="UP001175211"/>
    </source>
</evidence>
<feature type="domain" description="C3H1-type" evidence="7">
    <location>
        <begin position="7"/>
        <end position="35"/>
    </location>
</feature>